<keyword evidence="5" id="KW-0732">Signal</keyword>
<comment type="caution">
    <text evidence="6">The sequence shown here is derived from an EMBL/GenBank/DDBJ whole genome shotgun (WGS) entry which is preliminary data.</text>
</comment>
<accession>A0ABY0CTJ0</accession>
<comment type="catalytic activity">
    <reaction evidence="1">
        <text>an S-substituted glutathione + H2O = an S-substituted L-cysteinylglycine + L-glutamate</text>
        <dbReference type="Rhea" id="RHEA:59468"/>
        <dbReference type="ChEBI" id="CHEBI:15377"/>
        <dbReference type="ChEBI" id="CHEBI:29985"/>
        <dbReference type="ChEBI" id="CHEBI:90779"/>
        <dbReference type="ChEBI" id="CHEBI:143103"/>
        <dbReference type="EC" id="3.4.19.13"/>
    </reaction>
</comment>
<name>A0ABY0CTJ0_9DELT</name>
<feature type="signal peptide" evidence="5">
    <location>
        <begin position="1"/>
        <end position="36"/>
    </location>
</feature>
<feature type="compositionally biased region" description="Polar residues" evidence="4">
    <location>
        <begin position="590"/>
        <end position="602"/>
    </location>
</feature>
<evidence type="ECO:0000256" key="1">
    <source>
        <dbReference type="ARBA" id="ARBA00001049"/>
    </source>
</evidence>
<evidence type="ECO:0000256" key="5">
    <source>
        <dbReference type="SAM" id="SignalP"/>
    </source>
</evidence>
<dbReference type="PANTHER" id="PTHR11686">
    <property type="entry name" value="GAMMA GLUTAMYL TRANSPEPTIDASE"/>
    <property type="match status" value="1"/>
</dbReference>
<evidence type="ECO:0000256" key="2">
    <source>
        <dbReference type="ARBA" id="ARBA00001089"/>
    </source>
</evidence>
<evidence type="ECO:0000313" key="6">
    <source>
        <dbReference type="EMBL" id="RVU44916.1"/>
    </source>
</evidence>
<organism evidence="6 7">
    <name type="scientific">Lujinxingia sediminis</name>
    <dbReference type="NCBI Taxonomy" id="2480984"/>
    <lineage>
        <taxon>Bacteria</taxon>
        <taxon>Deltaproteobacteria</taxon>
        <taxon>Bradymonadales</taxon>
        <taxon>Lujinxingiaceae</taxon>
        <taxon>Lujinxingia</taxon>
    </lineage>
</organism>
<dbReference type="SUPFAM" id="SSF56235">
    <property type="entry name" value="N-terminal nucleophile aminohydrolases (Ntn hydrolases)"/>
    <property type="match status" value="1"/>
</dbReference>
<keyword evidence="7" id="KW-1185">Reference proteome</keyword>
<evidence type="ECO:0000313" key="7">
    <source>
        <dbReference type="Proteomes" id="UP000282926"/>
    </source>
</evidence>
<feature type="region of interest" description="Disordered" evidence="4">
    <location>
        <begin position="570"/>
        <end position="602"/>
    </location>
</feature>
<keyword evidence="6" id="KW-0012">Acyltransferase</keyword>
<dbReference type="EC" id="2.3.2.2" evidence="6"/>
<comment type="catalytic activity">
    <reaction evidence="3">
        <text>an N-terminal (5-L-glutamyl)-[peptide] + an alpha-amino acid = 5-L-glutamyl amino acid + an N-terminal L-alpha-aminoacyl-[peptide]</text>
        <dbReference type="Rhea" id="RHEA:23904"/>
        <dbReference type="Rhea" id="RHEA-COMP:9780"/>
        <dbReference type="Rhea" id="RHEA-COMP:9795"/>
        <dbReference type="ChEBI" id="CHEBI:77644"/>
        <dbReference type="ChEBI" id="CHEBI:78597"/>
        <dbReference type="ChEBI" id="CHEBI:78599"/>
        <dbReference type="ChEBI" id="CHEBI:78608"/>
        <dbReference type="EC" id="2.3.2.2"/>
    </reaction>
</comment>
<keyword evidence="6" id="KW-0808">Transferase</keyword>
<dbReference type="InterPro" id="IPR043138">
    <property type="entry name" value="GGT_lsub"/>
</dbReference>
<dbReference type="NCBIfam" id="TIGR00066">
    <property type="entry name" value="g_glut_trans"/>
    <property type="match status" value="1"/>
</dbReference>
<dbReference type="GO" id="GO:0103068">
    <property type="term" value="F:leukotriene C4 gamma-glutamyl transferase activity"/>
    <property type="evidence" value="ECO:0007669"/>
    <property type="project" value="UniProtKB-EC"/>
</dbReference>
<dbReference type="PRINTS" id="PR01210">
    <property type="entry name" value="GGTRANSPTASE"/>
</dbReference>
<dbReference type="InterPro" id="IPR000101">
    <property type="entry name" value="GGT_peptidase"/>
</dbReference>
<reference evidence="6 7" key="1">
    <citation type="submission" date="2019-01" db="EMBL/GenBank/DDBJ databases">
        <title>Lujinxingia litoralis gen. nov., sp. nov. and Lujinxingia sediminis gen. nov., sp. nov., new members in the order Bradymonadales, isolated from coastal sediment.</title>
        <authorList>
            <person name="Li C.-M."/>
        </authorList>
    </citation>
    <scope>NUCLEOTIDE SEQUENCE [LARGE SCALE GENOMIC DNA]</scope>
    <source>
        <strain evidence="6 7">SEH01</strain>
    </source>
</reference>
<dbReference type="EMBL" id="SADD01000004">
    <property type="protein sequence ID" value="RVU44916.1"/>
    <property type="molecule type" value="Genomic_DNA"/>
</dbReference>
<gene>
    <name evidence="6" type="primary">ggt</name>
    <name evidence="6" type="ORF">EA187_10285</name>
</gene>
<sequence length="602" mass="64435">MDCQQARGWIMTRRMDCFSSVTIGLLLCGLSLPAIAQESTPQNDEPAALDNSQHRVRSSAGLVAADHRLASEAGAAMLAAGGNAADAGAAAMLAVGLVNPFASGLGGGGFCLYREADTGQTTVLDYRERAPAAAHRDMYLVDGEADPQLARHGGLAVGVPGEAAGVWSLHGRFGQLEWERVVDPALNLAREGFPVGATLARHLQTLAPTLEAWPELKAVFTREDGNLVEEGDMLVREDLARALELLRDEGVQPFYTGAIAEASVEAVQQAGGILTLDDLKRYQVALREPVTGTYNDFEIISMPPPSSGGIALIEAFHILEGFELESQAWDAPAIHLIVEALKHAFADRAAHLGDSDFVDVPVERLISKAYAAELRETIELNSTKPIDAYGSAAPSDDPPGTSHLSVVDADGNMLACTTTINTRFGSMVYDPNFGLIFNNEMADFNIAPGQPNLYGLMGNEQNAVARDKRPLSSMSPTLVLKEGEPFMSLGGSGGPTIITGTYFTMVATMIFGRDLLDAVSGPRMHHQWLPEQLFVEFDNLPFAPGLVERGHQLQTRRAYNAVQAIMRQPDGSWTAVSDPRKGGIPAAPATSETNENHQPQAE</sequence>
<dbReference type="Gene3D" id="3.60.20.40">
    <property type="match status" value="1"/>
</dbReference>
<evidence type="ECO:0000256" key="3">
    <source>
        <dbReference type="ARBA" id="ARBA00047417"/>
    </source>
</evidence>
<comment type="catalytic activity">
    <reaction evidence="2">
        <text>glutathione + H2O = L-cysteinylglycine + L-glutamate</text>
        <dbReference type="Rhea" id="RHEA:28807"/>
        <dbReference type="ChEBI" id="CHEBI:15377"/>
        <dbReference type="ChEBI" id="CHEBI:29985"/>
        <dbReference type="ChEBI" id="CHEBI:57925"/>
        <dbReference type="ChEBI" id="CHEBI:61694"/>
        <dbReference type="EC" id="3.4.19.13"/>
    </reaction>
</comment>
<evidence type="ECO:0000256" key="4">
    <source>
        <dbReference type="SAM" id="MobiDB-lite"/>
    </source>
</evidence>
<dbReference type="PANTHER" id="PTHR11686:SF9">
    <property type="entry name" value="RE13973P"/>
    <property type="match status" value="1"/>
</dbReference>
<proteinExistence type="predicted"/>
<dbReference type="Gene3D" id="1.10.246.130">
    <property type="match status" value="1"/>
</dbReference>
<dbReference type="InterPro" id="IPR029055">
    <property type="entry name" value="Ntn_hydrolases_N"/>
</dbReference>
<dbReference type="InterPro" id="IPR043137">
    <property type="entry name" value="GGT_ssub_C"/>
</dbReference>
<feature type="chain" id="PRO_5046366903" evidence="5">
    <location>
        <begin position="37"/>
        <end position="602"/>
    </location>
</feature>
<protein>
    <submittedName>
        <fullName evidence="6">Gamma-glutamyltransferase</fullName>
        <ecNumber evidence="6">2.3.2.2</ecNumber>
    </submittedName>
</protein>
<dbReference type="Proteomes" id="UP000282926">
    <property type="component" value="Unassembled WGS sequence"/>
</dbReference>
<dbReference type="Pfam" id="PF01019">
    <property type="entry name" value="G_glu_transpept"/>
    <property type="match status" value="1"/>
</dbReference>